<dbReference type="InterPro" id="IPR045851">
    <property type="entry name" value="AMP-bd_C_sf"/>
</dbReference>
<dbReference type="InterPro" id="IPR020845">
    <property type="entry name" value="AMP-binding_CS"/>
</dbReference>
<dbReference type="GO" id="GO:0044550">
    <property type="term" value="P:secondary metabolite biosynthetic process"/>
    <property type="evidence" value="ECO:0007669"/>
    <property type="project" value="TreeGrafter"/>
</dbReference>
<dbReference type="Pfam" id="PF13193">
    <property type="entry name" value="AMP-binding_C"/>
    <property type="match status" value="1"/>
</dbReference>
<dbReference type="PANTHER" id="PTHR45527:SF1">
    <property type="entry name" value="FATTY ACID SYNTHASE"/>
    <property type="match status" value="1"/>
</dbReference>
<dbReference type="InterPro" id="IPR020806">
    <property type="entry name" value="PKS_PP-bd"/>
</dbReference>
<organism evidence="4 5">
    <name type="scientific">Paracoccus siganidrum</name>
    <dbReference type="NCBI Taxonomy" id="1276757"/>
    <lineage>
        <taxon>Bacteria</taxon>
        <taxon>Pseudomonadati</taxon>
        <taxon>Pseudomonadota</taxon>
        <taxon>Alphaproteobacteria</taxon>
        <taxon>Rhodobacterales</taxon>
        <taxon>Paracoccaceae</taxon>
        <taxon>Paracoccus</taxon>
    </lineage>
</organism>
<dbReference type="GO" id="GO:0031177">
    <property type="term" value="F:phosphopantetheine binding"/>
    <property type="evidence" value="ECO:0007669"/>
    <property type="project" value="InterPro"/>
</dbReference>
<reference evidence="5" key="1">
    <citation type="submission" date="2018-09" db="EMBL/GenBank/DDBJ databases">
        <title>Paracoccus onubensis nov. sp. a moderate halophilic bacterium isolated from Gruta de las Maravillas (Aracena, Spain).</title>
        <authorList>
            <person name="Jurado V."/>
            <person name="Gutierrez-Patricio S."/>
            <person name="Gonzalez-Pimentel J.L."/>
            <person name="Miller A.Z."/>
            <person name="Laiz L."/>
            <person name="Saiz-Jimenez C."/>
        </authorList>
    </citation>
    <scope>NUCLEOTIDE SEQUENCE [LARGE SCALE GENOMIC DNA]</scope>
    <source>
        <strain evidence="5">DSM 26381</strain>
    </source>
</reference>
<name>A0A419A6D2_9RHOB</name>
<dbReference type="InterPro" id="IPR025110">
    <property type="entry name" value="AMP-bd_C"/>
</dbReference>
<dbReference type="Gene3D" id="1.10.1200.10">
    <property type="entry name" value="ACP-like"/>
    <property type="match status" value="1"/>
</dbReference>
<dbReference type="GO" id="GO:0005737">
    <property type="term" value="C:cytoplasm"/>
    <property type="evidence" value="ECO:0007669"/>
    <property type="project" value="TreeGrafter"/>
</dbReference>
<dbReference type="Gene3D" id="3.30.559.30">
    <property type="entry name" value="Nonribosomal peptide synthetase, condensation domain"/>
    <property type="match status" value="1"/>
</dbReference>
<dbReference type="InterPro" id="IPR023213">
    <property type="entry name" value="CAT-like_dom_sf"/>
</dbReference>
<protein>
    <submittedName>
        <fullName evidence="4">Amino acid adenylation domain-containing protein</fullName>
    </submittedName>
</protein>
<dbReference type="EMBL" id="QZEW01000046">
    <property type="protein sequence ID" value="RJL13071.1"/>
    <property type="molecule type" value="Genomic_DNA"/>
</dbReference>
<dbReference type="InterPro" id="IPR029058">
    <property type="entry name" value="AB_hydrolase_fold"/>
</dbReference>
<dbReference type="PROSITE" id="PS00455">
    <property type="entry name" value="AMP_BINDING"/>
    <property type="match status" value="1"/>
</dbReference>
<dbReference type="InterPro" id="IPR001031">
    <property type="entry name" value="Thioesterase"/>
</dbReference>
<keyword evidence="5" id="KW-1185">Reference proteome</keyword>
<dbReference type="InterPro" id="IPR010071">
    <property type="entry name" value="AA_adenyl_dom"/>
</dbReference>
<dbReference type="PANTHER" id="PTHR45527">
    <property type="entry name" value="NONRIBOSOMAL PEPTIDE SYNTHETASE"/>
    <property type="match status" value="1"/>
</dbReference>
<evidence type="ECO:0000313" key="4">
    <source>
        <dbReference type="EMBL" id="RJL13071.1"/>
    </source>
</evidence>
<evidence type="ECO:0000259" key="3">
    <source>
        <dbReference type="PROSITE" id="PS50075"/>
    </source>
</evidence>
<dbReference type="SUPFAM" id="SSF53474">
    <property type="entry name" value="alpha/beta-Hydrolases"/>
    <property type="match status" value="1"/>
</dbReference>
<dbReference type="Pfam" id="PF00975">
    <property type="entry name" value="Thioesterase"/>
    <property type="match status" value="1"/>
</dbReference>
<keyword evidence="2" id="KW-0597">Phosphoprotein</keyword>
<dbReference type="Gene3D" id="3.40.50.980">
    <property type="match status" value="2"/>
</dbReference>
<sequence>MNDMQHPRPADPMPLSGIERQIRAHEQVGGLGPFAPQRLALHLAPGHDGAALAEAARLMILAHPAFAARLETLPGGEVLRRQDDAKRPAMTIHAVSDDPAADAMRHLASLSPELAAVDLFPGRDGSHVLAIALHPILGDAATLAAMEGSLLAAMAGQPTARLGLRPPAAPPLRDALPRWRARLGAGHVIARLPQRHGGSEGTVRLTASRDLPGDLVRDMDDPEEVLATALAALLARYGGHDRLRFALGQPSPDPARRGEDILPLCADYDPAEGFAAMRLRIAAAISDIRADRLPSEALVQDMLRQAGADRHPLGAVVLHVRHAAPLPQGVARLATPRPAAQGECVILAETLPEGGIRLTADHPEGLHEPALIARFLCHLERLLTAALADPHRPLAGIALLEDDELDRLSAPYPDDAPVDPRATHQMIAAHARQTPDKLAVICGGDRLTHDQMNRAANRLAHRLIALGVGAEIPVAILIERGAEALVAILAAMKAGGAYIPVEPDHPASRNHHIMTDAGVHVVLTRTRFRDRLPDGLAAHVLCIDDLPAGDFPETDPAVTIHPDQLAYVMYTSGSTGKPKGVAVEHGPLSLHNQTTARVYEMSADSRELPFLPFSSDGGHERWMVPLMMGGSVVIPDGPLWTPEETLAAMRRHGCNNASIPTTYLQQLAEWAEATDEAPPMRLYSFGGEGLAQTTFDLLSRALKARILINGYGPTETIMTPMVWKVRAGTRFEGAYAPLGRAVGDRRAYVLDADLMPCPIGVVGEIHLGGSGVARGYVGRPGTTADRFIPDPFGPRLGGGAGGRLYRSGDLGRWREDGTIEFLGRVDLQVKLNGHRIEPGEIEAALLAEPEVSEALVLLREDDGEKRLIAYVVAPARISGEALLHALEAKLPRHMLPSAVVVLDRMPTNPNAKLDRAALPLPGRVQRKALGVPAKDKAEAAILAVWREEIGHDGIGVTDDFFDMGGVSLAALKVLARLRGVWPGVALTVADLFDAPTVRGLAARIAAGDATGRSAITLRASGTKPRLYCFPGLLVSTREYLRLTDYLGPEQPVTGFLCHSLNEEKRLNVAVEEVVADYVSHIRAEAKGQPCAFLGWSWGGLLAWEAARQLQGEIDLRLIAQVDVCDLGTDFAPGATPRFAPGERDRLQAELRDWLGRTRMRPEWDRLIGAMDDECHDQLLRFIGNEADPLPTDGPEVSSREHTFWVLIDNALVFRRHRLEPLDVAVASFCAGDSLSRGLNLVDWRRLSSRATAAEIVPGTNHLHIIGDRLFHARLKARLDQAWPDCPTGKRSPAQKPPEG</sequence>
<evidence type="ECO:0000256" key="2">
    <source>
        <dbReference type="ARBA" id="ARBA00022553"/>
    </source>
</evidence>
<proteinExistence type="predicted"/>
<dbReference type="SMART" id="SM00823">
    <property type="entry name" value="PKS_PP"/>
    <property type="match status" value="1"/>
</dbReference>
<dbReference type="Pfam" id="PF00501">
    <property type="entry name" value="AMP-binding"/>
    <property type="match status" value="1"/>
</dbReference>
<comment type="caution">
    <text evidence="4">The sequence shown here is derived from an EMBL/GenBank/DDBJ whole genome shotgun (WGS) entry which is preliminary data.</text>
</comment>
<dbReference type="Gene3D" id="3.30.559.10">
    <property type="entry name" value="Chloramphenicol acetyltransferase-like domain"/>
    <property type="match status" value="1"/>
</dbReference>
<dbReference type="SUPFAM" id="SSF56801">
    <property type="entry name" value="Acetyl-CoA synthetase-like"/>
    <property type="match status" value="1"/>
</dbReference>
<accession>A0A419A6D2</accession>
<dbReference type="GO" id="GO:0043041">
    <property type="term" value="P:amino acid activation for nonribosomal peptide biosynthetic process"/>
    <property type="evidence" value="ECO:0007669"/>
    <property type="project" value="TreeGrafter"/>
</dbReference>
<dbReference type="SUPFAM" id="SSF47336">
    <property type="entry name" value="ACP-like"/>
    <property type="match status" value="1"/>
</dbReference>
<dbReference type="InterPro" id="IPR036736">
    <property type="entry name" value="ACP-like_sf"/>
</dbReference>
<dbReference type="CDD" id="cd17649">
    <property type="entry name" value="A_NRPS_PvdJ-like"/>
    <property type="match status" value="1"/>
</dbReference>
<keyword evidence="1" id="KW-0596">Phosphopantetheine</keyword>
<dbReference type="InterPro" id="IPR000873">
    <property type="entry name" value="AMP-dep_synth/lig_dom"/>
</dbReference>
<evidence type="ECO:0000256" key="1">
    <source>
        <dbReference type="ARBA" id="ARBA00022450"/>
    </source>
</evidence>
<dbReference type="OrthoDB" id="9803968at2"/>
<dbReference type="Proteomes" id="UP000283587">
    <property type="component" value="Unassembled WGS sequence"/>
</dbReference>
<dbReference type="FunFam" id="3.40.50.980:FF:000001">
    <property type="entry name" value="Non-ribosomal peptide synthetase"/>
    <property type="match status" value="1"/>
</dbReference>
<gene>
    <name evidence="4" type="ORF">D3P05_12055</name>
</gene>
<feature type="domain" description="Carrier" evidence="3">
    <location>
        <begin position="932"/>
        <end position="1008"/>
    </location>
</feature>
<dbReference type="InterPro" id="IPR009081">
    <property type="entry name" value="PP-bd_ACP"/>
</dbReference>
<dbReference type="SUPFAM" id="SSF52777">
    <property type="entry name" value="CoA-dependent acyltransferases"/>
    <property type="match status" value="2"/>
</dbReference>
<evidence type="ECO:0000313" key="5">
    <source>
        <dbReference type="Proteomes" id="UP000283587"/>
    </source>
</evidence>
<dbReference type="PROSITE" id="PS50075">
    <property type="entry name" value="CARRIER"/>
    <property type="match status" value="1"/>
</dbReference>
<dbReference type="Gene3D" id="2.30.38.10">
    <property type="entry name" value="Luciferase, Domain 3"/>
    <property type="match status" value="1"/>
</dbReference>
<dbReference type="NCBIfam" id="TIGR01733">
    <property type="entry name" value="AA-adenyl-dom"/>
    <property type="match status" value="1"/>
</dbReference>
<dbReference type="Gene3D" id="3.40.50.1820">
    <property type="entry name" value="alpha/beta hydrolase"/>
    <property type="match status" value="1"/>
</dbReference>
<dbReference type="Pfam" id="PF00550">
    <property type="entry name" value="PP-binding"/>
    <property type="match status" value="1"/>
</dbReference>
<dbReference type="RefSeq" id="WP_119898417.1">
    <property type="nucleotide sequence ID" value="NZ_QZEW01000046.1"/>
</dbReference>
<dbReference type="Gene3D" id="3.30.300.30">
    <property type="match status" value="1"/>
</dbReference>